<feature type="transmembrane region" description="Helical" evidence="8">
    <location>
        <begin position="1193"/>
        <end position="1211"/>
    </location>
</feature>
<evidence type="ECO:0000256" key="7">
    <source>
        <dbReference type="SAM" id="MobiDB-lite"/>
    </source>
</evidence>
<comment type="subcellular location">
    <subcellularLocation>
        <location evidence="1">Membrane</location>
        <topology evidence="1">Multi-pass membrane protein</topology>
    </subcellularLocation>
</comment>
<dbReference type="SUPFAM" id="SSF81665">
    <property type="entry name" value="Calcium ATPase, transmembrane domain M"/>
    <property type="match status" value="1"/>
</dbReference>
<keyword evidence="3" id="KW-0547">Nucleotide-binding</keyword>
<dbReference type="InterPro" id="IPR006068">
    <property type="entry name" value="ATPase_P-typ_cation-transptr_C"/>
</dbReference>
<dbReference type="GO" id="GO:0005391">
    <property type="term" value="F:P-type sodium:potassium-exchanging transporter activity"/>
    <property type="evidence" value="ECO:0007669"/>
    <property type="project" value="TreeGrafter"/>
</dbReference>
<keyword evidence="2 8" id="KW-0812">Transmembrane</keyword>
<dbReference type="GO" id="GO:0030007">
    <property type="term" value="P:intracellular potassium ion homeostasis"/>
    <property type="evidence" value="ECO:0007669"/>
    <property type="project" value="TreeGrafter"/>
</dbReference>
<name>A0A077X317_9FUNG</name>
<dbReference type="PANTHER" id="PTHR43294">
    <property type="entry name" value="SODIUM/POTASSIUM-TRANSPORTING ATPASE SUBUNIT ALPHA"/>
    <property type="match status" value="1"/>
</dbReference>
<dbReference type="InterPro" id="IPR023214">
    <property type="entry name" value="HAD_sf"/>
</dbReference>
<dbReference type="SUPFAM" id="SSF56784">
    <property type="entry name" value="HAD-like"/>
    <property type="match status" value="1"/>
</dbReference>
<evidence type="ECO:0000313" key="10">
    <source>
        <dbReference type="EMBL" id="CDS14246.1"/>
    </source>
</evidence>
<evidence type="ECO:0000259" key="9">
    <source>
        <dbReference type="SMART" id="SM00831"/>
    </source>
</evidence>
<dbReference type="PRINTS" id="PR00120">
    <property type="entry name" value="HATPASE"/>
</dbReference>
<dbReference type="Pfam" id="PF00690">
    <property type="entry name" value="Cation_ATPase_N"/>
    <property type="match status" value="1"/>
</dbReference>
<dbReference type="Gene3D" id="3.40.1110.10">
    <property type="entry name" value="Calcium-transporting ATPase, cytoplasmic domain N"/>
    <property type="match status" value="2"/>
</dbReference>
<dbReference type="PANTHER" id="PTHR43294:SF20">
    <property type="entry name" value="P-TYPE ATPASE"/>
    <property type="match status" value="1"/>
</dbReference>
<evidence type="ECO:0000256" key="2">
    <source>
        <dbReference type="ARBA" id="ARBA00022692"/>
    </source>
</evidence>
<dbReference type="GO" id="GO:1902600">
    <property type="term" value="P:proton transmembrane transport"/>
    <property type="evidence" value="ECO:0007669"/>
    <property type="project" value="TreeGrafter"/>
</dbReference>
<dbReference type="InterPro" id="IPR050510">
    <property type="entry name" value="Cation_transp_ATPase_P-type"/>
</dbReference>
<dbReference type="Pfam" id="PF00122">
    <property type="entry name" value="E1-E2_ATPase"/>
    <property type="match status" value="1"/>
</dbReference>
<feature type="transmembrane region" description="Helical" evidence="8">
    <location>
        <begin position="525"/>
        <end position="546"/>
    </location>
</feature>
<dbReference type="InterPro" id="IPR036412">
    <property type="entry name" value="HAD-like_sf"/>
</dbReference>
<dbReference type="Gene3D" id="3.40.50.1000">
    <property type="entry name" value="HAD superfamily/HAD-like"/>
    <property type="match status" value="1"/>
</dbReference>
<evidence type="ECO:0000256" key="5">
    <source>
        <dbReference type="ARBA" id="ARBA00022989"/>
    </source>
</evidence>
<dbReference type="GO" id="GO:1990573">
    <property type="term" value="P:potassium ion import across plasma membrane"/>
    <property type="evidence" value="ECO:0007669"/>
    <property type="project" value="TreeGrafter"/>
</dbReference>
<dbReference type="SMART" id="SM00831">
    <property type="entry name" value="Cation_ATPase_N"/>
    <property type="match status" value="1"/>
</dbReference>
<feature type="domain" description="Cation-transporting P-type ATPase N-terminal" evidence="9">
    <location>
        <begin position="247"/>
        <end position="322"/>
    </location>
</feature>
<feature type="transmembrane region" description="Helical" evidence="8">
    <location>
        <begin position="1049"/>
        <end position="1072"/>
    </location>
</feature>
<dbReference type="GO" id="GO:0016887">
    <property type="term" value="F:ATP hydrolysis activity"/>
    <property type="evidence" value="ECO:0007669"/>
    <property type="project" value="InterPro"/>
</dbReference>
<dbReference type="Gene3D" id="1.20.1110.10">
    <property type="entry name" value="Calcium-transporting ATPase, transmembrane domain"/>
    <property type="match status" value="2"/>
</dbReference>
<dbReference type="GO" id="GO:0005886">
    <property type="term" value="C:plasma membrane"/>
    <property type="evidence" value="ECO:0007669"/>
    <property type="project" value="TreeGrafter"/>
</dbReference>
<dbReference type="OrthoDB" id="116380at2759"/>
<feature type="compositionally biased region" description="Polar residues" evidence="7">
    <location>
        <begin position="811"/>
        <end position="822"/>
    </location>
</feature>
<dbReference type="SUPFAM" id="SSF81660">
    <property type="entry name" value="Metal cation-transporting ATPase, ATP-binding domain N"/>
    <property type="match status" value="1"/>
</dbReference>
<evidence type="ECO:0000256" key="6">
    <source>
        <dbReference type="ARBA" id="ARBA00023136"/>
    </source>
</evidence>
<organism evidence="10">
    <name type="scientific">Lichtheimia ramosa</name>
    <dbReference type="NCBI Taxonomy" id="688394"/>
    <lineage>
        <taxon>Eukaryota</taxon>
        <taxon>Fungi</taxon>
        <taxon>Fungi incertae sedis</taxon>
        <taxon>Mucoromycota</taxon>
        <taxon>Mucoromycotina</taxon>
        <taxon>Mucoromycetes</taxon>
        <taxon>Mucorales</taxon>
        <taxon>Lichtheimiaceae</taxon>
        <taxon>Lichtheimia</taxon>
    </lineage>
</organism>
<keyword evidence="4" id="KW-0067">ATP-binding</keyword>
<dbReference type="NCBIfam" id="TIGR01494">
    <property type="entry name" value="ATPase_P-type"/>
    <property type="match status" value="2"/>
</dbReference>
<evidence type="ECO:0000256" key="8">
    <source>
        <dbReference type="SAM" id="Phobius"/>
    </source>
</evidence>
<evidence type="ECO:0000256" key="4">
    <source>
        <dbReference type="ARBA" id="ARBA00022840"/>
    </source>
</evidence>
<proteinExistence type="predicted"/>
<dbReference type="InterPro" id="IPR001757">
    <property type="entry name" value="P_typ_ATPase"/>
</dbReference>
<dbReference type="Pfam" id="PF00689">
    <property type="entry name" value="Cation_ATPase_C"/>
    <property type="match status" value="1"/>
</dbReference>
<dbReference type="GO" id="GO:0005524">
    <property type="term" value="F:ATP binding"/>
    <property type="evidence" value="ECO:0007669"/>
    <property type="project" value="UniProtKB-KW"/>
</dbReference>
<evidence type="ECO:0000256" key="1">
    <source>
        <dbReference type="ARBA" id="ARBA00004141"/>
    </source>
</evidence>
<feature type="transmembrane region" description="Helical" evidence="8">
    <location>
        <begin position="494"/>
        <end position="513"/>
    </location>
</feature>
<dbReference type="PRINTS" id="PR00119">
    <property type="entry name" value="CATATPASE"/>
</dbReference>
<gene>
    <name evidence="10" type="ORF">LRAMOSA06416</name>
</gene>
<dbReference type="InterPro" id="IPR023298">
    <property type="entry name" value="ATPase_P-typ_TM_dom_sf"/>
</dbReference>
<keyword evidence="5 8" id="KW-1133">Transmembrane helix</keyword>
<dbReference type="InterPro" id="IPR004014">
    <property type="entry name" value="ATPase_P-typ_cation-transptr_N"/>
</dbReference>
<dbReference type="SUPFAM" id="SSF81653">
    <property type="entry name" value="Calcium ATPase, transduction domain A"/>
    <property type="match status" value="1"/>
</dbReference>
<dbReference type="InterPro" id="IPR023299">
    <property type="entry name" value="ATPase_P-typ_cyto_dom_N"/>
</dbReference>
<dbReference type="Gene3D" id="2.70.150.10">
    <property type="entry name" value="Calcium-transporting ATPase, cytoplasmic transduction domain A"/>
    <property type="match status" value="1"/>
</dbReference>
<feature type="transmembrane region" description="Helical" evidence="8">
    <location>
        <begin position="298"/>
        <end position="317"/>
    </location>
</feature>
<protein>
    <recommendedName>
        <fullName evidence="9">Cation-transporting P-type ATPase N-terminal domain-containing protein</fullName>
    </recommendedName>
</protein>
<reference evidence="10" key="1">
    <citation type="journal article" date="2014" name="Genome Announc.">
        <title>De novo whole-genome sequence and genome annotation of Lichtheimia ramosa.</title>
        <authorList>
            <person name="Linde J."/>
            <person name="Schwartze V."/>
            <person name="Binder U."/>
            <person name="Lass-Florl C."/>
            <person name="Voigt K."/>
            <person name="Horn F."/>
        </authorList>
    </citation>
    <scope>NUCLEOTIDE SEQUENCE</scope>
    <source>
        <strain evidence="10">JMRC FSU:6197</strain>
    </source>
</reference>
<dbReference type="InterPro" id="IPR008250">
    <property type="entry name" value="ATPase_P-typ_transduc_dom_A_sf"/>
</dbReference>
<evidence type="ECO:0000256" key="3">
    <source>
        <dbReference type="ARBA" id="ARBA00022741"/>
    </source>
</evidence>
<dbReference type="Pfam" id="PF13246">
    <property type="entry name" value="Cation_ATPase"/>
    <property type="match status" value="1"/>
</dbReference>
<dbReference type="GO" id="GO:0006883">
    <property type="term" value="P:intracellular sodium ion homeostasis"/>
    <property type="evidence" value="ECO:0007669"/>
    <property type="project" value="TreeGrafter"/>
</dbReference>
<dbReference type="GO" id="GO:0036376">
    <property type="term" value="P:sodium ion export across plasma membrane"/>
    <property type="evidence" value="ECO:0007669"/>
    <property type="project" value="TreeGrafter"/>
</dbReference>
<accession>A0A077X317</accession>
<keyword evidence="6 8" id="KW-0472">Membrane</keyword>
<dbReference type="InterPro" id="IPR059000">
    <property type="entry name" value="ATPase_P-type_domA"/>
</dbReference>
<dbReference type="AlphaFoldDB" id="A0A077X317"/>
<dbReference type="EMBL" id="LK023386">
    <property type="protein sequence ID" value="CDS14246.1"/>
    <property type="molecule type" value="Genomic_DNA"/>
</dbReference>
<feature type="transmembrane region" description="Helical" evidence="8">
    <location>
        <begin position="1117"/>
        <end position="1143"/>
    </location>
</feature>
<feature type="transmembrane region" description="Helical" evidence="8">
    <location>
        <begin position="1078"/>
        <end position="1096"/>
    </location>
</feature>
<feature type="region of interest" description="Disordered" evidence="7">
    <location>
        <begin position="770"/>
        <end position="825"/>
    </location>
</feature>
<sequence length="1226" mass="134900">MSKHPPADDSQHSPQHAVIDIPINDGKASVEQQIEIHVHDLFDVKENKNISLEEVLEGLCYVMHFRIQGGSQPHLDIRLMRRLCEALLLNTGHTEGHLLRKRSTHAADMAFFLFGDFLEEGKLNVLTKIDHFFLILHFAEFRAVVGEKDVYELKNHLKIHYRCQPYCTDEQKQGAIAIVQLLTEFFPRHIDDWRDLIKEGEQDDMEKLLGSSLASDIAKQKTTTKMPRGGVLVPTDNTVLLPPPPALYFDRSVEKLLKMFPHTHPENGLPSALVPALREQYGTNKLPDPPRPSALKMLWTQITDFMVLLLLAAAVVEAGQQEFNSMAVLLIVVVLNTVIGFTQEWKASKTLGALMDLTVPQAQVIRDGEQIMVDSEDLVPGDLAVLDEGDAVPADIRLIDVAQLELVESILTGESLPVLKKTDAIKAKSRRIPLADCLGNAFMSTTVARGRGRGIVVRTGEQTEIGKISSAIQAGSKRKQKTPIQRRLDKLGKILVLIAIVLCALVVVIGIAWKHDVRTTVNIGLSLAVSVIPEGLVAVTTVTMALGVRRMAAKQCVVRTLPAVESLGSVTTGTLTEGKMGAAELWTADDALYRFTESTSLDPTHGDIILEPAELRRRMIHVRRTAIDSEEQQIHHDDAIDYAAMRTRPIDRTMPNAYTSHLRHALMVSALCNNASVKRDDQGDWTTVGDPTEVALTVAAQKANLGRDHWTTAENMQKVYERAFDSERKLMSTIYRPSTENDDKSQLYVLCKGAPEELLRKCTTYLAPTATRSSLSSPLPPPPPLPSAFTTDTASSSSSTMTDNSNCSNSKNTDITPNQGASTDEHDYHTLAMNDSFATKVTDESSRMASQGLRVLGLAFKRIPDVDDEKLESIGENEFTFLGLIGLIDPPKQGVKESVETCQQAGIRVMMITGDHVETAVAIASQLGIFKRDVPGMSRAILGRELDLLSEDAIIALDPFPNVFARVSPDNKLTIVRALQQRGELVAMTGDGVNDAPAIKSADVGVAMGQAGTEITKQAADLVLLNDNFTTIVSAVEEGRHVFDNILKFIVYLLSCNGSEIFLMLTCSIANIETPFTVMMILWANIIADIPPAMALGVEPREMTLMKRPPRDPNTGVVTLAVWIVILSQSLLIAALTLGSYVLALYRYNYPVPEAQSLAFTCLTTIQLTHSFLSRSVHLSVIKTGLLSNRWMVAAFFISFFFLILGIYAPAVELLKLTLRHIKVTI</sequence>
<feature type="compositionally biased region" description="Low complexity" evidence="7">
    <location>
        <begin position="787"/>
        <end position="810"/>
    </location>
</feature>
<dbReference type="Pfam" id="PF00702">
    <property type="entry name" value="Hydrolase"/>
    <property type="match status" value="1"/>
</dbReference>